<evidence type="ECO:0000256" key="6">
    <source>
        <dbReference type="ARBA" id="ARBA00022763"/>
    </source>
</evidence>
<comment type="catalytic activity">
    <reaction evidence="1">
        <text>a 4-O-methyl-thymidine in DNA + L-cysteinyl-[protein] = a thymidine in DNA + S-methyl-L-cysteinyl-[protein]</text>
        <dbReference type="Rhea" id="RHEA:53428"/>
        <dbReference type="Rhea" id="RHEA-COMP:10131"/>
        <dbReference type="Rhea" id="RHEA-COMP:10132"/>
        <dbReference type="Rhea" id="RHEA-COMP:13555"/>
        <dbReference type="Rhea" id="RHEA-COMP:13556"/>
        <dbReference type="ChEBI" id="CHEBI:29950"/>
        <dbReference type="ChEBI" id="CHEBI:82612"/>
        <dbReference type="ChEBI" id="CHEBI:137386"/>
        <dbReference type="ChEBI" id="CHEBI:137387"/>
        <dbReference type="EC" id="2.1.1.63"/>
    </reaction>
</comment>
<dbReference type="AlphaFoldDB" id="A0A2V3TZW0"/>
<evidence type="ECO:0000256" key="8">
    <source>
        <dbReference type="ARBA" id="ARBA00049348"/>
    </source>
</evidence>
<dbReference type="InterPro" id="IPR036217">
    <property type="entry name" value="MethylDNA_cys_MeTrfase_DNAb"/>
</dbReference>
<dbReference type="InterPro" id="IPR036388">
    <property type="entry name" value="WH-like_DNA-bd_sf"/>
</dbReference>
<dbReference type="RefSeq" id="WP_110376408.1">
    <property type="nucleotide sequence ID" value="NZ_JAHBRY010000001.1"/>
</dbReference>
<dbReference type="GO" id="GO:0003908">
    <property type="term" value="F:methylated-DNA-[protein]-cysteine S-methyltransferase activity"/>
    <property type="evidence" value="ECO:0007669"/>
    <property type="project" value="UniProtKB-EC"/>
</dbReference>
<dbReference type="PANTHER" id="PTHR10815">
    <property type="entry name" value="METHYLATED-DNA--PROTEIN-CYSTEINE METHYLTRANSFERASE"/>
    <property type="match status" value="1"/>
</dbReference>
<dbReference type="GO" id="GO:0006281">
    <property type="term" value="P:DNA repair"/>
    <property type="evidence" value="ECO:0007669"/>
    <property type="project" value="UniProtKB-KW"/>
</dbReference>
<name>A0A2V3TZW0_9HYPH</name>
<evidence type="ECO:0000256" key="2">
    <source>
        <dbReference type="ARBA" id="ARBA00008711"/>
    </source>
</evidence>
<keyword evidence="6" id="KW-0227">DNA damage</keyword>
<dbReference type="Proteomes" id="UP000248021">
    <property type="component" value="Unassembled WGS sequence"/>
</dbReference>
<dbReference type="SUPFAM" id="SSF53155">
    <property type="entry name" value="Methylated DNA-protein cysteine methyltransferase domain"/>
    <property type="match status" value="1"/>
</dbReference>
<evidence type="ECO:0000313" key="11">
    <source>
        <dbReference type="Proteomes" id="UP000248021"/>
    </source>
</evidence>
<evidence type="ECO:0000256" key="5">
    <source>
        <dbReference type="ARBA" id="ARBA00022679"/>
    </source>
</evidence>
<reference evidence="10 11" key="1">
    <citation type="submission" date="2018-05" db="EMBL/GenBank/DDBJ databases">
        <title>Genomic Encyclopedia of Type Strains, Phase IV (KMG-IV): sequencing the most valuable type-strain genomes for metagenomic binning, comparative biology and taxonomic classification.</title>
        <authorList>
            <person name="Goeker M."/>
        </authorList>
    </citation>
    <scope>NUCLEOTIDE SEQUENCE [LARGE SCALE GENOMIC DNA]</scope>
    <source>
        <strain evidence="10 11">DSM 6462</strain>
    </source>
</reference>
<dbReference type="GO" id="GO:0032259">
    <property type="term" value="P:methylation"/>
    <property type="evidence" value="ECO:0007669"/>
    <property type="project" value="UniProtKB-KW"/>
</dbReference>
<organism evidence="10 11">
    <name type="scientific">Chelatococcus asaccharovorans</name>
    <dbReference type="NCBI Taxonomy" id="28210"/>
    <lineage>
        <taxon>Bacteria</taxon>
        <taxon>Pseudomonadati</taxon>
        <taxon>Pseudomonadota</taxon>
        <taxon>Alphaproteobacteria</taxon>
        <taxon>Hyphomicrobiales</taxon>
        <taxon>Chelatococcaceae</taxon>
        <taxon>Chelatococcus</taxon>
    </lineage>
</organism>
<proteinExistence type="inferred from homology"/>
<evidence type="ECO:0000256" key="4">
    <source>
        <dbReference type="ARBA" id="ARBA00022603"/>
    </source>
</evidence>
<gene>
    <name evidence="10" type="ORF">C7450_10911</name>
</gene>
<evidence type="ECO:0000313" key="10">
    <source>
        <dbReference type="EMBL" id="PXW55604.1"/>
    </source>
</evidence>
<dbReference type="SUPFAM" id="SSF46767">
    <property type="entry name" value="Methylated DNA-protein cysteine methyltransferase, C-terminal domain"/>
    <property type="match status" value="1"/>
</dbReference>
<evidence type="ECO:0000256" key="1">
    <source>
        <dbReference type="ARBA" id="ARBA00001286"/>
    </source>
</evidence>
<comment type="similarity">
    <text evidence="2">Belongs to the MGMT family.</text>
</comment>
<keyword evidence="4 10" id="KW-0489">Methyltransferase</keyword>
<comment type="caution">
    <text evidence="10">The sequence shown here is derived from an EMBL/GenBank/DDBJ whole genome shotgun (WGS) entry which is preliminary data.</text>
</comment>
<dbReference type="CDD" id="cd06445">
    <property type="entry name" value="ATase"/>
    <property type="match status" value="1"/>
</dbReference>
<dbReference type="Gene3D" id="1.10.10.10">
    <property type="entry name" value="Winged helix-like DNA-binding domain superfamily/Winged helix DNA-binding domain"/>
    <property type="match status" value="1"/>
</dbReference>
<evidence type="ECO:0000256" key="3">
    <source>
        <dbReference type="ARBA" id="ARBA00011918"/>
    </source>
</evidence>
<evidence type="ECO:0000256" key="7">
    <source>
        <dbReference type="ARBA" id="ARBA00023204"/>
    </source>
</evidence>
<accession>A0A2V3TZW0</accession>
<evidence type="ECO:0000259" key="9">
    <source>
        <dbReference type="Pfam" id="PF01035"/>
    </source>
</evidence>
<dbReference type="EC" id="2.1.1.63" evidence="3"/>
<dbReference type="InterPro" id="IPR036631">
    <property type="entry name" value="MGMT_N_sf"/>
</dbReference>
<feature type="domain" description="Methylated-DNA-[protein]-cysteine S-methyltransferase DNA binding" evidence="9">
    <location>
        <begin position="95"/>
        <end position="174"/>
    </location>
</feature>
<sequence>MTRASAAFTPLILDTIDTPLGGFLVLSDGDGVVHAADFADCEARLWALLSRNRGAASLDIERGAVPPGLKGKVAAYFAGDVRALDSIVLAPRGTDFQSSLWAGLRTVPPGSTLSYAGMAATIGRPTAVRAVGHANGANPFCIIVPCHRLTGADGGLVGYSGGLERKRWLLDHERRHAPPV</sequence>
<comment type="catalytic activity">
    <reaction evidence="8">
        <text>a 6-O-methyl-2'-deoxyguanosine in DNA + L-cysteinyl-[protein] = S-methyl-L-cysteinyl-[protein] + a 2'-deoxyguanosine in DNA</text>
        <dbReference type="Rhea" id="RHEA:24000"/>
        <dbReference type="Rhea" id="RHEA-COMP:10131"/>
        <dbReference type="Rhea" id="RHEA-COMP:10132"/>
        <dbReference type="Rhea" id="RHEA-COMP:11367"/>
        <dbReference type="Rhea" id="RHEA-COMP:11368"/>
        <dbReference type="ChEBI" id="CHEBI:29950"/>
        <dbReference type="ChEBI" id="CHEBI:82612"/>
        <dbReference type="ChEBI" id="CHEBI:85445"/>
        <dbReference type="ChEBI" id="CHEBI:85448"/>
        <dbReference type="EC" id="2.1.1.63"/>
    </reaction>
</comment>
<keyword evidence="7" id="KW-0234">DNA repair</keyword>
<keyword evidence="5 10" id="KW-0808">Transferase</keyword>
<dbReference type="InterPro" id="IPR014048">
    <property type="entry name" value="MethylDNA_cys_MeTrfase_DNA-bd"/>
</dbReference>
<dbReference type="EMBL" id="QJJK01000009">
    <property type="protein sequence ID" value="PXW55604.1"/>
    <property type="molecule type" value="Genomic_DNA"/>
</dbReference>
<protein>
    <recommendedName>
        <fullName evidence="3">methylated-DNA--[protein]-cysteine S-methyltransferase</fullName>
        <ecNumber evidence="3">2.1.1.63</ecNumber>
    </recommendedName>
</protein>
<dbReference type="PANTHER" id="PTHR10815:SF5">
    <property type="entry name" value="METHYLATED-DNA--PROTEIN-CYSTEINE METHYLTRANSFERASE"/>
    <property type="match status" value="1"/>
</dbReference>
<keyword evidence="11" id="KW-1185">Reference proteome</keyword>
<dbReference type="OrthoDB" id="9802228at2"/>
<dbReference type="Pfam" id="PF01035">
    <property type="entry name" value="DNA_binding_1"/>
    <property type="match status" value="1"/>
</dbReference>
<dbReference type="FunFam" id="1.10.10.10:FF:000214">
    <property type="entry name" value="Methylated-DNA--protein-cysteine methyltransferase"/>
    <property type="match status" value="1"/>
</dbReference>
<dbReference type="NCBIfam" id="TIGR00589">
    <property type="entry name" value="ogt"/>
    <property type="match status" value="1"/>
</dbReference>